<dbReference type="KEGG" id="rain:Rai3103_15275"/>
<dbReference type="Pfam" id="PF02771">
    <property type="entry name" value="Acyl-CoA_dh_N"/>
    <property type="match status" value="1"/>
</dbReference>
<dbReference type="PANTHER" id="PTHR43884:SF12">
    <property type="entry name" value="ISOVALERYL-COA DEHYDROGENASE, MITOCHONDRIAL-RELATED"/>
    <property type="match status" value="1"/>
</dbReference>
<dbReference type="Gene3D" id="1.20.140.10">
    <property type="entry name" value="Butyryl-CoA Dehydrogenase, subunit A, domain 3"/>
    <property type="match status" value="1"/>
</dbReference>
<evidence type="ECO:0000256" key="1">
    <source>
        <dbReference type="ARBA" id="ARBA00023002"/>
    </source>
</evidence>
<dbReference type="PIRSF" id="PIRSF016578">
    <property type="entry name" value="HsaA"/>
    <property type="match status" value="1"/>
</dbReference>
<gene>
    <name evidence="4" type="ORF">Rai3103_15275</name>
</gene>
<keyword evidence="1" id="KW-0560">Oxidoreductase</keyword>
<dbReference type="InterPro" id="IPR013107">
    <property type="entry name" value="Acyl-CoA_DH_C"/>
</dbReference>
<proteinExistence type="predicted"/>
<dbReference type="Pfam" id="PF08028">
    <property type="entry name" value="Acyl-CoA_dh_2"/>
    <property type="match status" value="1"/>
</dbReference>
<dbReference type="SUPFAM" id="SSF47203">
    <property type="entry name" value="Acyl-CoA dehydrogenase C-terminal domain-like"/>
    <property type="match status" value="1"/>
</dbReference>
<evidence type="ECO:0000259" key="3">
    <source>
        <dbReference type="Pfam" id="PF08028"/>
    </source>
</evidence>
<feature type="domain" description="Acyl-CoA dehydrogenase/oxidase N-terminal" evidence="2">
    <location>
        <begin position="26"/>
        <end position="117"/>
    </location>
</feature>
<dbReference type="SUPFAM" id="SSF56645">
    <property type="entry name" value="Acyl-CoA dehydrogenase NM domain-like"/>
    <property type="match status" value="1"/>
</dbReference>
<dbReference type="Proteomes" id="UP000386847">
    <property type="component" value="Chromosome"/>
</dbReference>
<dbReference type="AlphaFoldDB" id="A0A5Q2FHW8"/>
<dbReference type="InterPro" id="IPR009100">
    <property type="entry name" value="AcylCoA_DH/oxidase_NM_dom_sf"/>
</dbReference>
<sequence length="415" mass="44481">MTEILQTPPTTDQLRAHFAPVLARIHAGAVDRERDRILPFDEIRELAAAGFGRLRIPTDRGGFGASFEQLIEVLIDVATADSNIAQALRGHLGFVEDVLVSPDADFRAFWIQEIAAGALVGNAETEKAGNYGNPATRVVETDGRFLLNGTKYYTTGTLYSDWTRVTAELVGADGDATLIHLAARTDDPGVTTVDDWDGFGQRLTASGTTTFLDVPVDPRFFVPLGSQQTLIWPIYQLDLLASLVGIAEAATAEIIAFLRQKGRNAWNPTVAPTQDPAALYAVGSVRGRTGLVRAAVVDAARRLGAALDQHQAGHLDESDFDDVDAYVAQLWPVVIEDVLRITSEIFEVGGASATASGRQLDRLWRNARTIASNNPSFHQTLAVGDHALNGVPVSTFIHNALAPIQPAATVAAPSA</sequence>
<evidence type="ECO:0000313" key="4">
    <source>
        <dbReference type="EMBL" id="QGF24763.1"/>
    </source>
</evidence>
<dbReference type="Gene3D" id="2.40.110.10">
    <property type="entry name" value="Butyryl-CoA Dehydrogenase, subunit A, domain 2"/>
    <property type="match status" value="1"/>
</dbReference>
<dbReference type="InterPro" id="IPR036250">
    <property type="entry name" value="AcylCo_DH-like_C"/>
</dbReference>
<reference evidence="4 5" key="1">
    <citation type="submission" date="2019-10" db="EMBL/GenBank/DDBJ databases">
        <title>Genomic analysis of Raineyella sp. CBA3103.</title>
        <authorList>
            <person name="Roh S.W."/>
        </authorList>
    </citation>
    <scope>NUCLEOTIDE SEQUENCE [LARGE SCALE GENOMIC DNA]</scope>
    <source>
        <strain evidence="4 5">CBA3103</strain>
    </source>
</reference>
<dbReference type="Gene3D" id="1.10.540.10">
    <property type="entry name" value="Acyl-CoA dehydrogenase/oxidase, N-terminal domain"/>
    <property type="match status" value="1"/>
</dbReference>
<accession>A0A5Q2FHW8</accession>
<dbReference type="InterPro" id="IPR037069">
    <property type="entry name" value="AcylCoA_DH/ox_N_sf"/>
</dbReference>
<dbReference type="GO" id="GO:0050660">
    <property type="term" value="F:flavin adenine dinucleotide binding"/>
    <property type="evidence" value="ECO:0007669"/>
    <property type="project" value="InterPro"/>
</dbReference>
<dbReference type="EMBL" id="CP045725">
    <property type="protein sequence ID" value="QGF24763.1"/>
    <property type="molecule type" value="Genomic_DNA"/>
</dbReference>
<dbReference type="PANTHER" id="PTHR43884">
    <property type="entry name" value="ACYL-COA DEHYDROGENASE"/>
    <property type="match status" value="1"/>
</dbReference>
<name>A0A5Q2FHW8_9ACTN</name>
<dbReference type="GO" id="GO:0006552">
    <property type="term" value="P:L-leucine catabolic process"/>
    <property type="evidence" value="ECO:0007669"/>
    <property type="project" value="TreeGrafter"/>
</dbReference>
<evidence type="ECO:0000313" key="5">
    <source>
        <dbReference type="Proteomes" id="UP000386847"/>
    </source>
</evidence>
<dbReference type="RefSeq" id="WP_153573292.1">
    <property type="nucleotide sequence ID" value="NZ_CP045725.1"/>
</dbReference>
<dbReference type="GO" id="GO:0008470">
    <property type="term" value="F:3-methylbutanoyl-CoA dehydrogenase activity"/>
    <property type="evidence" value="ECO:0007669"/>
    <property type="project" value="TreeGrafter"/>
</dbReference>
<feature type="domain" description="Acyl-CoA dehydrogenase C-terminal" evidence="3">
    <location>
        <begin position="242"/>
        <end position="371"/>
    </location>
</feature>
<keyword evidence="5" id="KW-1185">Reference proteome</keyword>
<dbReference type="InterPro" id="IPR013786">
    <property type="entry name" value="AcylCoA_DH/ox_N"/>
</dbReference>
<protein>
    <submittedName>
        <fullName evidence="4">Acyl-CoA dehydrogenase</fullName>
    </submittedName>
</protein>
<evidence type="ECO:0000259" key="2">
    <source>
        <dbReference type="Pfam" id="PF02771"/>
    </source>
</evidence>
<organism evidence="4 5">
    <name type="scientific">Raineyella fluvialis</name>
    <dbReference type="NCBI Taxonomy" id="2662261"/>
    <lineage>
        <taxon>Bacteria</taxon>
        <taxon>Bacillati</taxon>
        <taxon>Actinomycetota</taxon>
        <taxon>Actinomycetes</taxon>
        <taxon>Propionibacteriales</taxon>
        <taxon>Propionibacteriaceae</taxon>
        <taxon>Raineyella</taxon>
    </lineage>
</organism>
<dbReference type="InterPro" id="IPR046373">
    <property type="entry name" value="Acyl-CoA_Oxase/DH_mid-dom_sf"/>
</dbReference>